<sequence length="85" mass="9182">MYKTTVKIDGMMCSMCEAHINDALRNKLSVDKVSSSHKAGEAVIISEDPITLDDITSALADSGYSATGFVCVPYVKKGIFGRLHK</sequence>
<gene>
    <name evidence="2" type="ordered locus">Rumal_1318</name>
</gene>
<dbReference type="Gene3D" id="3.30.70.100">
    <property type="match status" value="1"/>
</dbReference>
<dbReference type="EMBL" id="CP002403">
    <property type="protein sequence ID" value="ADU21833.1"/>
    <property type="molecule type" value="Genomic_DNA"/>
</dbReference>
<organism evidence="2 3">
    <name type="scientific">Ruminococcus albus (strain ATCC 27210 / DSM 20455 / JCM 14654 / NCDO 2250 / 7)</name>
    <dbReference type="NCBI Taxonomy" id="697329"/>
    <lineage>
        <taxon>Bacteria</taxon>
        <taxon>Bacillati</taxon>
        <taxon>Bacillota</taxon>
        <taxon>Clostridia</taxon>
        <taxon>Eubacteriales</taxon>
        <taxon>Oscillospiraceae</taxon>
        <taxon>Ruminococcus</taxon>
    </lineage>
</organism>
<dbReference type="HOGENOM" id="CLU_134973_6_2_9"/>
<dbReference type="CDD" id="cd00371">
    <property type="entry name" value="HMA"/>
    <property type="match status" value="1"/>
</dbReference>
<accession>E6UER4</accession>
<name>E6UER4_RUMA7</name>
<dbReference type="InterPro" id="IPR006121">
    <property type="entry name" value="HMA_dom"/>
</dbReference>
<dbReference type="GO" id="GO:0046872">
    <property type="term" value="F:metal ion binding"/>
    <property type="evidence" value="ECO:0007669"/>
    <property type="project" value="InterPro"/>
</dbReference>
<dbReference type="RefSeq" id="WP_013498003.1">
    <property type="nucleotide sequence ID" value="NC_014833.1"/>
</dbReference>
<evidence type="ECO:0000313" key="2">
    <source>
        <dbReference type="EMBL" id="ADU21833.1"/>
    </source>
</evidence>
<dbReference type="KEGG" id="ral:Rumal_1318"/>
<dbReference type="AlphaFoldDB" id="E6UER4"/>
<dbReference type="STRING" id="697329.Rumal_1318"/>
<evidence type="ECO:0000259" key="1">
    <source>
        <dbReference type="PROSITE" id="PS50846"/>
    </source>
</evidence>
<dbReference type="eggNOG" id="COG2608">
    <property type="taxonomic scope" value="Bacteria"/>
</dbReference>
<dbReference type="Proteomes" id="UP000006919">
    <property type="component" value="Chromosome"/>
</dbReference>
<dbReference type="OrthoDB" id="9813965at2"/>
<dbReference type="Pfam" id="PF00403">
    <property type="entry name" value="HMA"/>
    <property type="match status" value="1"/>
</dbReference>
<dbReference type="SUPFAM" id="SSF55008">
    <property type="entry name" value="HMA, heavy metal-associated domain"/>
    <property type="match status" value="1"/>
</dbReference>
<dbReference type="PROSITE" id="PS50846">
    <property type="entry name" value="HMA_2"/>
    <property type="match status" value="1"/>
</dbReference>
<feature type="domain" description="HMA" evidence="1">
    <location>
        <begin position="2"/>
        <end position="67"/>
    </location>
</feature>
<evidence type="ECO:0000313" key="3">
    <source>
        <dbReference type="Proteomes" id="UP000006919"/>
    </source>
</evidence>
<dbReference type="InterPro" id="IPR036163">
    <property type="entry name" value="HMA_dom_sf"/>
</dbReference>
<proteinExistence type="predicted"/>
<reference evidence="2 3" key="1">
    <citation type="journal article" date="2011" name="J. Bacteriol.">
        <title>Complete genome of the cellulolytic ruminal bacterium Ruminococcus albus 7.</title>
        <authorList>
            <person name="Suen G."/>
            <person name="Stevenson D.M."/>
            <person name="Bruce D.C."/>
            <person name="Chertkov O."/>
            <person name="Copeland A."/>
            <person name="Cheng J.F."/>
            <person name="Detter C."/>
            <person name="Detter J.C."/>
            <person name="Goodwin L.A."/>
            <person name="Han C.S."/>
            <person name="Hauser L.J."/>
            <person name="Ivanova N.N."/>
            <person name="Kyrpides N.C."/>
            <person name="Land M.L."/>
            <person name="Lapidus A."/>
            <person name="Lucas S."/>
            <person name="Ovchinnikova G."/>
            <person name="Pitluck S."/>
            <person name="Tapia R."/>
            <person name="Woyke T."/>
            <person name="Boyum J."/>
            <person name="Mead D."/>
            <person name="Weimer P.J."/>
        </authorList>
    </citation>
    <scope>NUCLEOTIDE SEQUENCE [LARGE SCALE GENOMIC DNA]</scope>
    <source>
        <strain evidence="3">ATCC 27210 / DSM 20455 / JCM 14654 / NCDO 2250 / 7</strain>
    </source>
</reference>
<protein>
    <recommendedName>
        <fullName evidence="1">HMA domain-containing protein</fullName>
    </recommendedName>
</protein>